<protein>
    <submittedName>
        <fullName evidence="1">Uncharacterized protein</fullName>
    </submittedName>
</protein>
<reference evidence="1 2" key="1">
    <citation type="submission" date="2017-10" db="EMBL/GenBank/DDBJ databases">
        <title>Comparative genomics in systemic dimorphic fungi from Ajellomycetaceae.</title>
        <authorList>
            <person name="Munoz J.F."/>
            <person name="Mcewen J.G."/>
            <person name="Clay O.K."/>
            <person name="Cuomo C.A."/>
        </authorList>
    </citation>
    <scope>NUCLEOTIDE SEQUENCE [LARGE SCALE GENOMIC DNA]</scope>
    <source>
        <strain evidence="1 2">UAMH7299</strain>
    </source>
</reference>
<evidence type="ECO:0000313" key="2">
    <source>
        <dbReference type="Proteomes" id="UP000224634"/>
    </source>
</evidence>
<name>A0A2B7Z1Y2_POLH7</name>
<evidence type="ECO:0000313" key="1">
    <source>
        <dbReference type="EMBL" id="PGH27946.1"/>
    </source>
</evidence>
<gene>
    <name evidence="1" type="ORF">AJ80_00200</name>
</gene>
<sequence length="208" mass="24029">MAVAADNDASLKLPLEVWVQIFEEVENFKVAQLDEGAVECREASLVGCCRLSHIFAAPLVHRTVVFDDLNNFGQGLLESLTDIENNAIAQYVRTIVISDYDVDLFWNYGERLVMEILEQLRGKAHLKEFKWDMKDDEIPECFLVCLRRYWPSYRLYISDPVALSSLVSLDYTWRTRSIAIIDPYSIYNTPDKLDLLKTLKSPVKIWKS</sequence>
<keyword evidence="2" id="KW-1185">Reference proteome</keyword>
<accession>A0A2B7Z1Y2</accession>
<dbReference type="EMBL" id="PDNA01000002">
    <property type="protein sequence ID" value="PGH27946.1"/>
    <property type="molecule type" value="Genomic_DNA"/>
</dbReference>
<comment type="caution">
    <text evidence="1">The sequence shown here is derived from an EMBL/GenBank/DDBJ whole genome shotgun (WGS) entry which is preliminary data.</text>
</comment>
<dbReference type="AlphaFoldDB" id="A0A2B7Z1Y2"/>
<proteinExistence type="predicted"/>
<organism evidence="1 2">
    <name type="scientific">Polytolypa hystricis (strain UAMH7299)</name>
    <dbReference type="NCBI Taxonomy" id="1447883"/>
    <lineage>
        <taxon>Eukaryota</taxon>
        <taxon>Fungi</taxon>
        <taxon>Dikarya</taxon>
        <taxon>Ascomycota</taxon>
        <taxon>Pezizomycotina</taxon>
        <taxon>Eurotiomycetes</taxon>
        <taxon>Eurotiomycetidae</taxon>
        <taxon>Onygenales</taxon>
        <taxon>Onygenales incertae sedis</taxon>
        <taxon>Polytolypa</taxon>
    </lineage>
</organism>
<dbReference type="Proteomes" id="UP000224634">
    <property type="component" value="Unassembled WGS sequence"/>
</dbReference>